<dbReference type="Proteomes" id="UP000306918">
    <property type="component" value="Unassembled WGS sequence"/>
</dbReference>
<dbReference type="PANTHER" id="PTHR46401:SF2">
    <property type="entry name" value="GLYCOSYLTRANSFERASE WBBK-RELATED"/>
    <property type="match status" value="1"/>
</dbReference>
<evidence type="ECO:0000313" key="3">
    <source>
        <dbReference type="EMBL" id="THU41508.1"/>
    </source>
</evidence>
<dbReference type="GO" id="GO:0009103">
    <property type="term" value="P:lipopolysaccharide biosynthetic process"/>
    <property type="evidence" value="ECO:0007669"/>
    <property type="project" value="TreeGrafter"/>
</dbReference>
<feature type="domain" description="Glycosyl transferase family 1" evidence="2">
    <location>
        <begin position="161"/>
        <end position="312"/>
    </location>
</feature>
<organism evidence="3 4">
    <name type="scientific">Niastella caeni</name>
    <dbReference type="NCBI Taxonomy" id="2569763"/>
    <lineage>
        <taxon>Bacteria</taxon>
        <taxon>Pseudomonadati</taxon>
        <taxon>Bacteroidota</taxon>
        <taxon>Chitinophagia</taxon>
        <taxon>Chitinophagales</taxon>
        <taxon>Chitinophagaceae</taxon>
        <taxon>Niastella</taxon>
    </lineage>
</organism>
<keyword evidence="4" id="KW-1185">Reference proteome</keyword>
<dbReference type="OrthoDB" id="798298at2"/>
<evidence type="ECO:0000313" key="4">
    <source>
        <dbReference type="Proteomes" id="UP000306918"/>
    </source>
</evidence>
<name>A0A4S8I067_9BACT</name>
<evidence type="ECO:0000259" key="2">
    <source>
        <dbReference type="Pfam" id="PF00534"/>
    </source>
</evidence>
<dbReference type="Pfam" id="PF00534">
    <property type="entry name" value="Glycos_transf_1"/>
    <property type="match status" value="1"/>
</dbReference>
<dbReference type="Gene3D" id="3.40.50.2000">
    <property type="entry name" value="Glycogen Phosphorylase B"/>
    <property type="match status" value="2"/>
</dbReference>
<dbReference type="GO" id="GO:0016757">
    <property type="term" value="F:glycosyltransferase activity"/>
    <property type="evidence" value="ECO:0007669"/>
    <property type="project" value="InterPro"/>
</dbReference>
<dbReference type="SUPFAM" id="SSF53756">
    <property type="entry name" value="UDP-Glycosyltransferase/glycogen phosphorylase"/>
    <property type="match status" value="1"/>
</dbReference>
<dbReference type="PANTHER" id="PTHR46401">
    <property type="entry name" value="GLYCOSYLTRANSFERASE WBBK-RELATED"/>
    <property type="match status" value="1"/>
</dbReference>
<accession>A0A4S8I067</accession>
<reference evidence="3 4" key="1">
    <citation type="submission" date="2019-04" db="EMBL/GenBank/DDBJ databases">
        <title>Niastella caeni sp. nov., isolated from activated sludge.</title>
        <authorList>
            <person name="Sheng M."/>
        </authorList>
    </citation>
    <scope>NUCLEOTIDE SEQUENCE [LARGE SCALE GENOMIC DNA]</scope>
    <source>
        <strain evidence="3 4">HX-2-15</strain>
    </source>
</reference>
<dbReference type="CDD" id="cd03809">
    <property type="entry name" value="GT4_MtfB-like"/>
    <property type="match status" value="1"/>
</dbReference>
<comment type="caution">
    <text evidence="3">The sequence shown here is derived from an EMBL/GenBank/DDBJ whole genome shotgun (WGS) entry which is preliminary data.</text>
</comment>
<dbReference type="EMBL" id="STFF01000001">
    <property type="protein sequence ID" value="THU41508.1"/>
    <property type="molecule type" value="Genomic_DNA"/>
</dbReference>
<gene>
    <name evidence="3" type="ORF">FAM09_05215</name>
</gene>
<dbReference type="AlphaFoldDB" id="A0A4S8I067"/>
<proteinExistence type="predicted"/>
<evidence type="ECO:0000256" key="1">
    <source>
        <dbReference type="ARBA" id="ARBA00022679"/>
    </source>
</evidence>
<protein>
    <submittedName>
        <fullName evidence="3">Glycosyltransferase family 4 protein</fullName>
    </submittedName>
</protein>
<dbReference type="InterPro" id="IPR001296">
    <property type="entry name" value="Glyco_trans_1"/>
</dbReference>
<sequence>MENKQTVKPRVVFFHRRPRSVGNYSVEFIFEDVRKRLRDKIDAQIVVSKYESSGFFKRLYNCVEAWWKQGPVNHVTGDVNFLGLFLKRRATIQTILDCVHLNTSAGIKYKILKLFWVSIPERRCKYITAISESTKQEILRHHKCDPNKIVVIPVAISPKFKRTDKPFNKERPVILQVGTAPNKNIPNLIEAVKGLPCILNIIGKQNDEYIALLKKYGVEYKYEWGLTDEEIIQRYEQADIVNLVSTYEGFGMPILEAQAVGRAVITSNLFSMPEVAGDAAVMVDPFIVSEIRKGLEKIINNDSFRDDMIKRGFENIKRFDPDVIATQYLDLYKKIIV</sequence>
<dbReference type="RefSeq" id="WP_136575997.1">
    <property type="nucleotide sequence ID" value="NZ_STFF01000001.1"/>
</dbReference>
<keyword evidence="1 3" id="KW-0808">Transferase</keyword>